<dbReference type="InterPro" id="IPR051829">
    <property type="entry name" value="Multiheme_Cytochr_ET"/>
</dbReference>
<reference evidence="2 3" key="1">
    <citation type="journal article" date="2012" name="Front. Microbiol.">
        <title>Complete genome of Ignavibacterium album, a metabolically versatile, flagellated, facultative anaerobe from the phylum Chlorobi.</title>
        <authorList>
            <person name="Liu Z."/>
            <person name="Frigaard N.-U."/>
            <person name="Vogl K."/>
            <person name="Iino T."/>
            <person name="Ohkuma M."/>
            <person name="Overmann J."/>
            <person name="Bryant D.A."/>
        </authorList>
    </citation>
    <scope>NUCLEOTIDE SEQUENCE [LARGE SCALE GENOMIC DNA]</scope>
    <source>
        <strain evidence="3">DSM 19864 / JCM 16511 / NBRC 101810 / Mat9-16</strain>
    </source>
</reference>
<dbReference type="STRING" id="945713.IALB_0802"/>
<dbReference type="Proteomes" id="UP000007394">
    <property type="component" value="Chromosome"/>
</dbReference>
<gene>
    <name evidence="2" type="ordered locus">IALB_0802</name>
</gene>
<proteinExistence type="predicted"/>
<keyword evidence="3" id="KW-1185">Reference proteome</keyword>
<dbReference type="HOGENOM" id="CLU_019599_1_0_10"/>
<keyword evidence="1" id="KW-0732">Signal</keyword>
<evidence type="ECO:0000256" key="1">
    <source>
        <dbReference type="ARBA" id="ARBA00022729"/>
    </source>
</evidence>
<dbReference type="PANTHER" id="PTHR35038">
    <property type="entry name" value="DISSIMILATORY SULFITE REDUCTASE SIRA"/>
    <property type="match status" value="1"/>
</dbReference>
<dbReference type="EMBL" id="CP003418">
    <property type="protein sequence ID" value="AFH48514.1"/>
    <property type="molecule type" value="Genomic_DNA"/>
</dbReference>
<dbReference type="AlphaFoldDB" id="I0AHQ7"/>
<dbReference type="eggNOG" id="COG0484">
    <property type="taxonomic scope" value="Bacteria"/>
</dbReference>
<dbReference type="RefSeq" id="WP_014559670.1">
    <property type="nucleotide sequence ID" value="NC_017464.1"/>
</dbReference>
<organism evidence="2 3">
    <name type="scientific">Ignavibacterium album (strain DSM 19864 / JCM 16511 / NBRC 101810 / Mat9-16)</name>
    <dbReference type="NCBI Taxonomy" id="945713"/>
    <lineage>
        <taxon>Bacteria</taxon>
        <taxon>Pseudomonadati</taxon>
        <taxon>Ignavibacteriota</taxon>
        <taxon>Ignavibacteria</taxon>
        <taxon>Ignavibacteriales</taxon>
        <taxon>Ignavibacteriaceae</taxon>
        <taxon>Ignavibacterium</taxon>
    </lineage>
</organism>
<dbReference type="KEGG" id="ial:IALB_0802"/>
<dbReference type="SUPFAM" id="SSF48695">
    <property type="entry name" value="Multiheme cytochromes"/>
    <property type="match status" value="2"/>
</dbReference>
<evidence type="ECO:0000313" key="3">
    <source>
        <dbReference type="Proteomes" id="UP000007394"/>
    </source>
</evidence>
<sequence>MRILSFTTVIVLLTINIFSQSPHGDGLKNDCSECHQSTTWKIDLKKIQFEHSKTDFELIGQHQNVDCRSCHKSLIFSEVNNSCNNCHKDIHQNTVGENCSRCHSSESWVVKDISFVHQLGRFPLIGAHKTADCKQCHTAFAELKFEPLNVDCFACHAENYLNTKTPSHLQAGFSTNCQECHNLNALSWSATNVDHSFFPLVGGHSIPSCYSCHTQGQGFSGLSKQCYSCHQANYQTTTNPNHVNAGFPTTCESCHNIYGWRPASFDHSQTNFPLTGKHITAQCSRCHSNGYSNTPTDCYACHQTDYNNTTNPNHTAVSFPTTCNDCHSTNGWQPATFDHDNQFFPIYSGKHKDKWNACSDCHTVPSNYAVFSCINCHEHNKTKMDSEHQGVQNYVYESNACFNCHPDGRHRNLIQQRLNNE</sequence>
<dbReference type="Gene3D" id="3.90.10.10">
    <property type="entry name" value="Cytochrome C3"/>
    <property type="match status" value="5"/>
</dbReference>
<accession>I0AHQ7</accession>
<dbReference type="InterPro" id="IPR036280">
    <property type="entry name" value="Multihaem_cyt_sf"/>
</dbReference>
<dbReference type="OrthoDB" id="9814800at2"/>
<evidence type="ECO:0000313" key="2">
    <source>
        <dbReference type="EMBL" id="AFH48514.1"/>
    </source>
</evidence>
<name>I0AHQ7_IGNAJ</name>
<protein>
    <submittedName>
        <fullName evidence="2">Cytochrome c family protein</fullName>
    </submittedName>
</protein>